<gene>
    <name evidence="4" type="ORF">EIP91_005884</name>
</gene>
<dbReference type="STRING" id="92696.A0A4R0R947"/>
<dbReference type="Pfam" id="PF14555">
    <property type="entry name" value="UBA_4"/>
    <property type="match status" value="1"/>
</dbReference>
<dbReference type="Gene3D" id="3.10.20.90">
    <property type="entry name" value="Phosphatidylinositol 3-kinase Catalytic Subunit, Chain A, domain 1"/>
    <property type="match status" value="1"/>
</dbReference>
<dbReference type="InterPro" id="IPR050730">
    <property type="entry name" value="UBX_domain-protein"/>
</dbReference>
<sequence>MDLDTLSPSQRQALSQLQAVTNGGDTEVAIGVLDSVGWDVQRAADVIFDSNPSAPLPVPRTSTDTTPSNMERFEVDDTEQDGLLGGRPNRPRQPSHSTNIAALSRPLRFLLAILTFPFHVLRTFFRMLRIPLPQLPMTLSSLTIYYRNPLGPRNDLKLDARGVAERWVRALEEETGAVRLSRRAVSSEGASSSVGSSGSAAGMTARKQAGEEGERILSDFFLGSYEEFAKACAREDNPKLGCVILVSEEHDDVAEFKRSTLADSLLVRLMHDNDFLVWGGDVRDRDAWSAAQKLQATTYPFVAFIGLQPRRGGSSTSSTTSPVLTVLSRHQGPSIPTATAPTSAPTLVQHLNESVLPRVSPYLIRVRNQAAERATQKALDAERRDRERALRAEQDRAFEESKRRDKERIERKVAEERKARAEAVRAAEEKARDEAARERQELEQQQWEVKRMEWRRWGRRGLVPREPRPGNVEPARGKTLRVGVRMPDGKRGVRFFGEGDSVTAVYAYVDTLLIPEGREWSSDMDPVSPPDGKVTGEEGLMQAMREAGKEGDSWWGFNLVLSYPRREIRWEAGKKLGEIEGLKAGGQLAVEMLDTPVVKGKGKERATSSGSDDDGYVTEESD</sequence>
<feature type="compositionally biased region" description="Acidic residues" evidence="2">
    <location>
        <begin position="611"/>
        <end position="622"/>
    </location>
</feature>
<feature type="region of interest" description="Disordered" evidence="2">
    <location>
        <begin position="189"/>
        <end position="208"/>
    </location>
</feature>
<dbReference type="SMART" id="SM00594">
    <property type="entry name" value="UAS"/>
    <property type="match status" value="1"/>
</dbReference>
<dbReference type="GO" id="GO:0005783">
    <property type="term" value="C:endoplasmic reticulum"/>
    <property type="evidence" value="ECO:0007669"/>
    <property type="project" value="TreeGrafter"/>
</dbReference>
<dbReference type="PANTHER" id="PTHR23322">
    <property type="entry name" value="FAS-ASSOCIATED PROTEIN"/>
    <property type="match status" value="1"/>
</dbReference>
<dbReference type="Proteomes" id="UP000292702">
    <property type="component" value="Unassembled WGS sequence"/>
</dbReference>
<proteinExistence type="predicted"/>
<feature type="domain" description="UBX" evidence="3">
    <location>
        <begin position="475"/>
        <end position="566"/>
    </location>
</feature>
<keyword evidence="5" id="KW-1185">Reference proteome</keyword>
<feature type="region of interest" description="Disordered" evidence="2">
    <location>
        <begin position="391"/>
        <end position="419"/>
    </location>
</feature>
<feature type="region of interest" description="Disordered" evidence="2">
    <location>
        <begin position="78"/>
        <end position="97"/>
    </location>
</feature>
<feature type="region of interest" description="Disordered" evidence="2">
    <location>
        <begin position="597"/>
        <end position="622"/>
    </location>
</feature>
<dbReference type="Gene3D" id="3.40.30.10">
    <property type="entry name" value="Glutaredoxin"/>
    <property type="match status" value="1"/>
</dbReference>
<evidence type="ECO:0000313" key="5">
    <source>
        <dbReference type="Proteomes" id="UP000292702"/>
    </source>
</evidence>
<dbReference type="InterPro" id="IPR001012">
    <property type="entry name" value="UBX_dom"/>
</dbReference>
<dbReference type="Gene3D" id="1.10.8.10">
    <property type="entry name" value="DNA helicase RuvA subunit, C-terminal domain"/>
    <property type="match status" value="1"/>
</dbReference>
<dbReference type="AlphaFoldDB" id="A0A4R0R947"/>
<name>A0A4R0R947_9APHY</name>
<dbReference type="SUPFAM" id="SSF54236">
    <property type="entry name" value="Ubiquitin-like"/>
    <property type="match status" value="1"/>
</dbReference>
<dbReference type="GO" id="GO:0036503">
    <property type="term" value="P:ERAD pathway"/>
    <property type="evidence" value="ECO:0007669"/>
    <property type="project" value="TreeGrafter"/>
</dbReference>
<dbReference type="InterPro" id="IPR006577">
    <property type="entry name" value="UAS"/>
</dbReference>
<dbReference type="GO" id="GO:0043130">
    <property type="term" value="F:ubiquitin binding"/>
    <property type="evidence" value="ECO:0007669"/>
    <property type="project" value="TreeGrafter"/>
</dbReference>
<evidence type="ECO:0000256" key="2">
    <source>
        <dbReference type="SAM" id="MobiDB-lite"/>
    </source>
</evidence>
<dbReference type="InterPro" id="IPR029071">
    <property type="entry name" value="Ubiquitin-like_domsf"/>
</dbReference>
<dbReference type="PROSITE" id="PS50033">
    <property type="entry name" value="UBX"/>
    <property type="match status" value="1"/>
</dbReference>
<dbReference type="OrthoDB" id="1026733at2759"/>
<organism evidence="4 5">
    <name type="scientific">Steccherinum ochraceum</name>
    <dbReference type="NCBI Taxonomy" id="92696"/>
    <lineage>
        <taxon>Eukaryota</taxon>
        <taxon>Fungi</taxon>
        <taxon>Dikarya</taxon>
        <taxon>Basidiomycota</taxon>
        <taxon>Agaricomycotina</taxon>
        <taxon>Agaricomycetes</taxon>
        <taxon>Polyporales</taxon>
        <taxon>Steccherinaceae</taxon>
        <taxon>Steccherinum</taxon>
    </lineage>
</organism>
<protein>
    <recommendedName>
        <fullName evidence="3">UBX domain-containing protein</fullName>
    </recommendedName>
</protein>
<comment type="caution">
    <text evidence="4">The sequence shown here is derived from an EMBL/GenBank/DDBJ whole genome shotgun (WGS) entry which is preliminary data.</text>
</comment>
<dbReference type="EMBL" id="RWJN01000318">
    <property type="protein sequence ID" value="TCD63156.1"/>
    <property type="molecule type" value="Genomic_DNA"/>
</dbReference>
<accession>A0A4R0R947</accession>
<evidence type="ECO:0000256" key="1">
    <source>
        <dbReference type="ARBA" id="ARBA00023054"/>
    </source>
</evidence>
<evidence type="ECO:0000313" key="4">
    <source>
        <dbReference type="EMBL" id="TCD63156.1"/>
    </source>
</evidence>
<evidence type="ECO:0000259" key="3">
    <source>
        <dbReference type="PROSITE" id="PS50033"/>
    </source>
</evidence>
<reference evidence="4 5" key="1">
    <citation type="submission" date="2018-11" db="EMBL/GenBank/DDBJ databases">
        <title>Genome assembly of Steccherinum ochraceum LE-BIN_3174, the white-rot fungus of the Steccherinaceae family (The Residual Polyporoid clade, Polyporales, Basidiomycota).</title>
        <authorList>
            <person name="Fedorova T.V."/>
            <person name="Glazunova O.A."/>
            <person name="Landesman E.O."/>
            <person name="Moiseenko K.V."/>
            <person name="Psurtseva N.V."/>
            <person name="Savinova O.S."/>
            <person name="Shakhova N.V."/>
            <person name="Tyazhelova T.V."/>
            <person name="Vasina D.V."/>
        </authorList>
    </citation>
    <scope>NUCLEOTIDE SEQUENCE [LARGE SCALE GENOMIC DNA]</scope>
    <source>
        <strain evidence="4 5">LE-BIN_3174</strain>
    </source>
</reference>
<keyword evidence="1" id="KW-0175">Coiled coil</keyword>
<dbReference type="Pfam" id="PF00789">
    <property type="entry name" value="UBX"/>
    <property type="match status" value="1"/>
</dbReference>
<dbReference type="PANTHER" id="PTHR23322:SF1">
    <property type="entry name" value="FAS-ASSOCIATED FACTOR 2"/>
    <property type="match status" value="1"/>
</dbReference>
<feature type="compositionally biased region" description="Low complexity" evidence="2">
    <location>
        <begin position="189"/>
        <end position="202"/>
    </location>
</feature>